<dbReference type="PANTHER" id="PTHR34989">
    <property type="entry name" value="PROTEIN HDED"/>
    <property type="match status" value="1"/>
</dbReference>
<feature type="transmembrane region" description="Helical" evidence="1">
    <location>
        <begin position="110"/>
        <end position="130"/>
    </location>
</feature>
<dbReference type="AlphaFoldDB" id="A0A369LIE2"/>
<dbReference type="Proteomes" id="UP000253975">
    <property type="component" value="Unassembled WGS sequence"/>
</dbReference>
<dbReference type="Pfam" id="PF03729">
    <property type="entry name" value="DUF308"/>
    <property type="match status" value="1"/>
</dbReference>
<dbReference type="InterPro" id="IPR005325">
    <property type="entry name" value="DUF308_memb"/>
</dbReference>
<evidence type="ECO:0000313" key="3">
    <source>
        <dbReference type="Proteomes" id="UP000253975"/>
    </source>
</evidence>
<feature type="transmembrane region" description="Helical" evidence="1">
    <location>
        <begin position="159"/>
        <end position="183"/>
    </location>
</feature>
<keyword evidence="1" id="KW-0812">Transmembrane</keyword>
<dbReference type="PANTHER" id="PTHR34989:SF1">
    <property type="entry name" value="PROTEIN HDED"/>
    <property type="match status" value="1"/>
</dbReference>
<name>A0A369LIE2_9ACTN</name>
<dbReference type="GO" id="GO:0005886">
    <property type="term" value="C:plasma membrane"/>
    <property type="evidence" value="ECO:0007669"/>
    <property type="project" value="TreeGrafter"/>
</dbReference>
<keyword evidence="1" id="KW-1133">Transmembrane helix</keyword>
<evidence type="ECO:0000256" key="1">
    <source>
        <dbReference type="SAM" id="Phobius"/>
    </source>
</evidence>
<dbReference type="EMBL" id="PPTO01000008">
    <property type="protein sequence ID" value="RDB58417.1"/>
    <property type="molecule type" value="Genomic_DNA"/>
</dbReference>
<keyword evidence="1" id="KW-0472">Membrane</keyword>
<comment type="caution">
    <text evidence="2">The sequence shown here is derived from an EMBL/GenBank/DDBJ whole genome shotgun (WGS) entry which is preliminary data.</text>
</comment>
<dbReference type="InterPro" id="IPR052712">
    <property type="entry name" value="Acid_resist_chaperone_HdeD"/>
</dbReference>
<organism evidence="2 3">
    <name type="scientific">Slackia isoflavoniconvertens</name>
    <dbReference type="NCBI Taxonomy" id="572010"/>
    <lineage>
        <taxon>Bacteria</taxon>
        <taxon>Bacillati</taxon>
        <taxon>Actinomycetota</taxon>
        <taxon>Coriobacteriia</taxon>
        <taxon>Eggerthellales</taxon>
        <taxon>Eggerthellaceae</taxon>
        <taxon>Slackia</taxon>
    </lineage>
</organism>
<gene>
    <name evidence="2" type="ORF">C1881_05830</name>
</gene>
<accession>A0A369LIE2</accession>
<evidence type="ECO:0000313" key="2">
    <source>
        <dbReference type="EMBL" id="RDB58417.1"/>
    </source>
</evidence>
<feature type="transmembrane region" description="Helical" evidence="1">
    <location>
        <begin position="51"/>
        <end position="72"/>
    </location>
</feature>
<feature type="transmembrane region" description="Helical" evidence="1">
    <location>
        <begin position="189"/>
        <end position="212"/>
    </location>
</feature>
<sequence length="221" mass="23718">MCDGNWTHTRTMPNKWLERKEAAMANDNIQVEVLDSSSEFRPGRKGGSVNWMQLLSGVLLLVFGLVCVFCPFEVLMGISAIIAVCVIVAGGIGVASYVRYRNTLFSQSVWSLFFSVMIALLGVLLLMFPAVGVATIAWVFGIGVVLFGVVQLVAARPFFLVGAGLGSMVGISGIAEIVLGVLICVFPSSIGLFLGLFAIVHAVDTIVFSLPIGRDRTNTLW</sequence>
<proteinExistence type="predicted"/>
<feature type="transmembrane region" description="Helical" evidence="1">
    <location>
        <begin position="78"/>
        <end position="98"/>
    </location>
</feature>
<evidence type="ECO:0008006" key="4">
    <source>
        <dbReference type="Google" id="ProtNLM"/>
    </source>
</evidence>
<protein>
    <recommendedName>
        <fullName evidence="4">DUF308 domain-containing protein</fullName>
    </recommendedName>
</protein>
<feature type="transmembrane region" description="Helical" evidence="1">
    <location>
        <begin position="136"/>
        <end position="154"/>
    </location>
</feature>
<reference evidence="2 3" key="1">
    <citation type="journal article" date="2018" name="Elife">
        <title>Discovery and characterization of a prevalent human gut bacterial enzyme sufficient for the inactivation of a family of plant toxins.</title>
        <authorList>
            <person name="Koppel N."/>
            <person name="Bisanz J.E."/>
            <person name="Pandelia M.E."/>
            <person name="Turnbaugh P.J."/>
            <person name="Balskus E.P."/>
        </authorList>
    </citation>
    <scope>NUCLEOTIDE SEQUENCE [LARGE SCALE GENOMIC DNA]</scope>
    <source>
        <strain evidence="2 3">OB21 GAM31</strain>
    </source>
</reference>